<evidence type="ECO:0000313" key="1">
    <source>
        <dbReference type="EMBL" id="SSZ46684.1"/>
    </source>
</evidence>
<sequence length="78" mass="9230">MKTVQIQATKFFELLKLHDTSMWSVFAEMIDGEEKELVFLNDQAEVLFHYTLPKTLEQLQKDQVVFSEEYAKKIEESN</sequence>
<reference evidence="1 2" key="1">
    <citation type="submission" date="2018-06" db="EMBL/GenBank/DDBJ databases">
        <authorList>
            <consortium name="Pathogen Informatics"/>
            <person name="Doyle S."/>
        </authorList>
    </citation>
    <scope>NUCLEOTIDE SEQUENCE [LARGE SCALE GENOMIC DNA]</scope>
    <source>
        <strain evidence="1 2">NCTC11661</strain>
    </source>
</reference>
<name>A0A376BYX2_9FLAO</name>
<proteinExistence type="predicted"/>
<accession>A0A376BYX2</accession>
<dbReference type="EMBL" id="UFTJ01000001">
    <property type="protein sequence ID" value="SSZ46684.1"/>
    <property type="molecule type" value="Genomic_DNA"/>
</dbReference>
<evidence type="ECO:0000313" key="2">
    <source>
        <dbReference type="Proteomes" id="UP000255515"/>
    </source>
</evidence>
<protein>
    <submittedName>
        <fullName evidence="1">Uncharacterized protein</fullName>
    </submittedName>
</protein>
<dbReference type="Proteomes" id="UP000255515">
    <property type="component" value="Unassembled WGS sequence"/>
</dbReference>
<organism evidence="1 2">
    <name type="scientific">Bergeyella zoohelcum</name>
    <dbReference type="NCBI Taxonomy" id="1015"/>
    <lineage>
        <taxon>Bacteria</taxon>
        <taxon>Pseudomonadati</taxon>
        <taxon>Bacteroidota</taxon>
        <taxon>Flavobacteriia</taxon>
        <taxon>Flavobacteriales</taxon>
        <taxon>Weeksellaceae</taxon>
        <taxon>Bergeyella</taxon>
    </lineage>
</organism>
<dbReference type="AlphaFoldDB" id="A0A376BYX2"/>
<dbReference type="RefSeq" id="WP_002662474.1">
    <property type="nucleotide sequence ID" value="NZ_JAXFPJ010000016.1"/>
</dbReference>
<gene>
    <name evidence="1" type="ORF">NCTC11661_00335</name>
</gene>